<dbReference type="Pfam" id="PF00145">
    <property type="entry name" value="DNA_methylase"/>
    <property type="match status" value="1"/>
</dbReference>
<dbReference type="InterPro" id="IPR029063">
    <property type="entry name" value="SAM-dependent_MTases_sf"/>
</dbReference>
<gene>
    <name evidence="5" type="ORF">B9N62_01955</name>
</gene>
<protein>
    <submittedName>
        <fullName evidence="5">Uncharacterized protein</fullName>
    </submittedName>
</protein>
<proteinExistence type="predicted"/>
<dbReference type="InterPro" id="IPR001525">
    <property type="entry name" value="C5_MeTfrase"/>
</dbReference>
<keyword evidence="1" id="KW-0489">Methyltransferase</keyword>
<dbReference type="AlphaFoldDB" id="A0A1Y5MZ89"/>
<evidence type="ECO:0000256" key="2">
    <source>
        <dbReference type="ARBA" id="ARBA00022679"/>
    </source>
</evidence>
<dbReference type="GO" id="GO:0003886">
    <property type="term" value="F:DNA (cytosine-5-)-methyltransferase activity"/>
    <property type="evidence" value="ECO:0007669"/>
    <property type="project" value="UniProtKB-EC"/>
</dbReference>
<dbReference type="RefSeq" id="WP_087584136.1">
    <property type="nucleotide sequence ID" value="NZ_CABMKR010000002.1"/>
</dbReference>
<organism evidence="5 6">
    <name type="scientific">Campylobacter concisus</name>
    <dbReference type="NCBI Taxonomy" id="199"/>
    <lineage>
        <taxon>Bacteria</taxon>
        <taxon>Pseudomonadati</taxon>
        <taxon>Campylobacterota</taxon>
        <taxon>Epsilonproteobacteria</taxon>
        <taxon>Campylobacterales</taxon>
        <taxon>Campylobacteraceae</taxon>
        <taxon>Campylobacter</taxon>
    </lineage>
</organism>
<dbReference type="EMBL" id="NDYO01000002">
    <property type="protein sequence ID" value="OUT12563.1"/>
    <property type="molecule type" value="Genomic_DNA"/>
</dbReference>
<dbReference type="GO" id="GO:0009307">
    <property type="term" value="P:DNA restriction-modification system"/>
    <property type="evidence" value="ECO:0007669"/>
    <property type="project" value="UniProtKB-KW"/>
</dbReference>
<name>A0A1Y5MZ89_9BACT</name>
<comment type="caution">
    <text evidence="5">The sequence shown here is derived from an EMBL/GenBank/DDBJ whole genome shotgun (WGS) entry which is preliminary data.</text>
</comment>
<evidence type="ECO:0000256" key="4">
    <source>
        <dbReference type="ARBA" id="ARBA00047422"/>
    </source>
</evidence>
<comment type="catalytic activity">
    <reaction evidence="4">
        <text>a 2'-deoxycytidine in DNA + S-adenosyl-L-methionine = a 5-methyl-2'-deoxycytidine in DNA + S-adenosyl-L-homocysteine + H(+)</text>
        <dbReference type="Rhea" id="RHEA:13681"/>
        <dbReference type="Rhea" id="RHEA-COMP:11369"/>
        <dbReference type="Rhea" id="RHEA-COMP:11370"/>
        <dbReference type="ChEBI" id="CHEBI:15378"/>
        <dbReference type="ChEBI" id="CHEBI:57856"/>
        <dbReference type="ChEBI" id="CHEBI:59789"/>
        <dbReference type="ChEBI" id="CHEBI:85452"/>
        <dbReference type="ChEBI" id="CHEBI:85454"/>
        <dbReference type="EC" id="2.1.1.37"/>
    </reaction>
</comment>
<dbReference type="Gene3D" id="3.40.50.150">
    <property type="entry name" value="Vaccinia Virus protein VP39"/>
    <property type="match status" value="1"/>
</dbReference>
<dbReference type="Proteomes" id="UP000195967">
    <property type="component" value="Unassembled WGS sequence"/>
</dbReference>
<evidence type="ECO:0000256" key="1">
    <source>
        <dbReference type="ARBA" id="ARBA00022603"/>
    </source>
</evidence>
<keyword evidence="2" id="KW-0808">Transferase</keyword>
<accession>A0A1Y5MZ89</accession>
<keyword evidence="3" id="KW-0680">Restriction system</keyword>
<dbReference type="GO" id="GO:0032259">
    <property type="term" value="P:methylation"/>
    <property type="evidence" value="ECO:0007669"/>
    <property type="project" value="UniProtKB-KW"/>
</dbReference>
<evidence type="ECO:0000313" key="5">
    <source>
        <dbReference type="EMBL" id="OUT12563.1"/>
    </source>
</evidence>
<reference evidence="5 6" key="1">
    <citation type="submission" date="2017-04" db="EMBL/GenBank/DDBJ databases">
        <title>Complete genome of Campylobacter concisus ATCC 33237T and draft genomes for an additional eight well characterized C. concisus strains.</title>
        <authorList>
            <person name="Cornelius A.J."/>
            <person name="Miller W.G."/>
            <person name="Lastovica A.J."/>
            <person name="On S.L."/>
            <person name="French N.P."/>
            <person name="Vandenberg O."/>
            <person name="Biggs P.J."/>
        </authorList>
    </citation>
    <scope>NUCLEOTIDE SEQUENCE [LARGE SCALE GENOMIC DNA]</scope>
    <source>
        <strain evidence="5 6">Lasto28.99</strain>
    </source>
</reference>
<sequence length="213" mass="24967">MRVLNLFAGLGGNRKLWDSITNINVTAVELDEAVARAYAFRYPNDEIIIADAYDYVAKHYDEFDFIWASPPCQTHSKLNFGNVRWKNSRKLPDFNLYALITYLQKRCRAKWVVENVIPFYTPLITPNVLLGRHYFWCNFHIAKKYFKSEIAIADVKLGNFKDFDITTFKDIKNKRQVLRNEVNYELGEYVFRCAINNGIKTQKEPDLGLFNDD</sequence>
<dbReference type="SUPFAM" id="SSF53335">
    <property type="entry name" value="S-adenosyl-L-methionine-dependent methyltransferases"/>
    <property type="match status" value="1"/>
</dbReference>
<evidence type="ECO:0000256" key="3">
    <source>
        <dbReference type="ARBA" id="ARBA00022747"/>
    </source>
</evidence>
<evidence type="ECO:0000313" key="6">
    <source>
        <dbReference type="Proteomes" id="UP000195967"/>
    </source>
</evidence>
<dbReference type="CDD" id="cd02440">
    <property type="entry name" value="AdoMet_MTases"/>
    <property type="match status" value="1"/>
</dbReference>